<protein>
    <submittedName>
        <fullName evidence="3">Uncharacterized protein</fullName>
    </submittedName>
</protein>
<dbReference type="InterPro" id="IPR019734">
    <property type="entry name" value="TPR_rpt"/>
</dbReference>
<dbReference type="SUPFAM" id="SSF48452">
    <property type="entry name" value="TPR-like"/>
    <property type="match status" value="1"/>
</dbReference>
<feature type="compositionally biased region" description="Polar residues" evidence="2">
    <location>
        <begin position="59"/>
        <end position="68"/>
    </location>
</feature>
<evidence type="ECO:0000313" key="4">
    <source>
        <dbReference type="Proteomes" id="UP000034539"/>
    </source>
</evidence>
<dbReference type="PROSITE" id="PS50005">
    <property type="entry name" value="TPR"/>
    <property type="match status" value="1"/>
</dbReference>
<keyword evidence="1" id="KW-0802">TPR repeat</keyword>
<organism evidence="3 4">
    <name type="scientific">Candidatus Gottesmanbacteria bacterium GW2011_GWC2_39_8</name>
    <dbReference type="NCBI Taxonomy" id="1618450"/>
    <lineage>
        <taxon>Bacteria</taxon>
        <taxon>Candidatus Gottesmaniibacteriota</taxon>
    </lineage>
</organism>
<dbReference type="InterPro" id="IPR011990">
    <property type="entry name" value="TPR-like_helical_dom_sf"/>
</dbReference>
<dbReference type="AlphaFoldDB" id="A0A0G0S6N1"/>
<dbReference type="SMART" id="SM00028">
    <property type="entry name" value="TPR"/>
    <property type="match status" value="2"/>
</dbReference>
<sequence>MYSEKGQIDKAIEKIQEAIKQEPNHPEMQNNLGTMYFKKGLFEESIKVYKKAFKLNPSSLLKNSTNSDYTDKRLDFTD</sequence>
<reference evidence="3 4" key="1">
    <citation type="journal article" date="2015" name="Nature">
        <title>rRNA introns, odd ribosomes, and small enigmatic genomes across a large radiation of phyla.</title>
        <authorList>
            <person name="Brown C.T."/>
            <person name="Hug L.A."/>
            <person name="Thomas B.C."/>
            <person name="Sharon I."/>
            <person name="Castelle C.J."/>
            <person name="Singh A."/>
            <person name="Wilkins M.J."/>
            <person name="Williams K.H."/>
            <person name="Banfield J.F."/>
        </authorList>
    </citation>
    <scope>NUCLEOTIDE SEQUENCE [LARGE SCALE GENOMIC DNA]</scope>
</reference>
<dbReference type="EMBL" id="LBXN01000100">
    <property type="protein sequence ID" value="KKR30390.1"/>
    <property type="molecule type" value="Genomic_DNA"/>
</dbReference>
<dbReference type="Pfam" id="PF13414">
    <property type="entry name" value="TPR_11"/>
    <property type="match status" value="1"/>
</dbReference>
<gene>
    <name evidence="3" type="ORF">UT63_C0100G0001</name>
</gene>
<evidence type="ECO:0000313" key="3">
    <source>
        <dbReference type="EMBL" id="KKR30390.1"/>
    </source>
</evidence>
<feature type="region of interest" description="Disordered" evidence="2">
    <location>
        <begin position="59"/>
        <end position="78"/>
    </location>
</feature>
<accession>A0A0G0S6N1</accession>
<proteinExistence type="predicted"/>
<feature type="repeat" description="TPR" evidence="1">
    <location>
        <begin position="26"/>
        <end position="59"/>
    </location>
</feature>
<evidence type="ECO:0000256" key="2">
    <source>
        <dbReference type="SAM" id="MobiDB-lite"/>
    </source>
</evidence>
<dbReference type="Proteomes" id="UP000034539">
    <property type="component" value="Unassembled WGS sequence"/>
</dbReference>
<dbReference type="PROSITE" id="PS50293">
    <property type="entry name" value="TPR_REGION"/>
    <property type="match status" value="1"/>
</dbReference>
<evidence type="ECO:0000256" key="1">
    <source>
        <dbReference type="PROSITE-ProRule" id="PRU00339"/>
    </source>
</evidence>
<comment type="caution">
    <text evidence="3">The sequence shown here is derived from an EMBL/GenBank/DDBJ whole genome shotgun (WGS) entry which is preliminary data.</text>
</comment>
<dbReference type="Gene3D" id="1.25.40.10">
    <property type="entry name" value="Tetratricopeptide repeat domain"/>
    <property type="match status" value="1"/>
</dbReference>
<name>A0A0G0S6N1_9BACT</name>
<feature type="compositionally biased region" description="Basic and acidic residues" evidence="2">
    <location>
        <begin position="69"/>
        <end position="78"/>
    </location>
</feature>